<protein>
    <recommendedName>
        <fullName evidence="4">PH domain-containing protein</fullName>
    </recommendedName>
</protein>
<feature type="compositionally biased region" description="Polar residues" evidence="1">
    <location>
        <begin position="50"/>
        <end position="67"/>
    </location>
</feature>
<evidence type="ECO:0000256" key="1">
    <source>
        <dbReference type="SAM" id="MobiDB-lite"/>
    </source>
</evidence>
<dbReference type="VEuPathDB" id="ToxoDB:cyc_08965"/>
<dbReference type="AlphaFoldDB" id="A0A1D3D8M3"/>
<feature type="region of interest" description="Disordered" evidence="1">
    <location>
        <begin position="1"/>
        <end position="87"/>
    </location>
</feature>
<reference evidence="2 3" key="1">
    <citation type="journal article" date="2016" name="BMC Genomics">
        <title>Comparative genomics reveals Cyclospora cayetanensis possesses coccidia-like metabolism and invasion components but unique surface antigens.</title>
        <authorList>
            <person name="Liu S."/>
            <person name="Wang L."/>
            <person name="Zheng H."/>
            <person name="Xu Z."/>
            <person name="Roellig D.M."/>
            <person name="Li N."/>
            <person name="Frace M.A."/>
            <person name="Tang K."/>
            <person name="Arrowood M.J."/>
            <person name="Moss D.M."/>
            <person name="Zhang L."/>
            <person name="Feng Y."/>
            <person name="Xiao L."/>
        </authorList>
    </citation>
    <scope>NUCLEOTIDE SEQUENCE [LARGE SCALE GENOMIC DNA]</scope>
    <source>
        <strain evidence="2 3">CHN_HEN01</strain>
    </source>
</reference>
<dbReference type="Proteomes" id="UP000095192">
    <property type="component" value="Unassembled WGS sequence"/>
</dbReference>
<dbReference type="EMBL" id="JROU02000270">
    <property type="protein sequence ID" value="OEH79792.1"/>
    <property type="molecule type" value="Genomic_DNA"/>
</dbReference>
<dbReference type="SUPFAM" id="SSF50729">
    <property type="entry name" value="PH domain-like"/>
    <property type="match status" value="1"/>
</dbReference>
<keyword evidence="3" id="KW-1185">Reference proteome</keyword>
<comment type="caution">
    <text evidence="2">The sequence shown here is derived from an EMBL/GenBank/DDBJ whole genome shotgun (WGS) entry which is preliminary data.</text>
</comment>
<dbReference type="VEuPathDB" id="ToxoDB:LOC34619956"/>
<organism evidence="2 3">
    <name type="scientific">Cyclospora cayetanensis</name>
    <dbReference type="NCBI Taxonomy" id="88456"/>
    <lineage>
        <taxon>Eukaryota</taxon>
        <taxon>Sar</taxon>
        <taxon>Alveolata</taxon>
        <taxon>Apicomplexa</taxon>
        <taxon>Conoidasida</taxon>
        <taxon>Coccidia</taxon>
        <taxon>Eucoccidiorida</taxon>
        <taxon>Eimeriorina</taxon>
        <taxon>Eimeriidae</taxon>
        <taxon>Cyclospora</taxon>
    </lineage>
</organism>
<evidence type="ECO:0008006" key="4">
    <source>
        <dbReference type="Google" id="ProtNLM"/>
    </source>
</evidence>
<evidence type="ECO:0000313" key="3">
    <source>
        <dbReference type="Proteomes" id="UP000095192"/>
    </source>
</evidence>
<proteinExistence type="predicted"/>
<accession>A0A1D3D8M3</accession>
<gene>
    <name evidence="2" type="ORF">cyc_08965</name>
</gene>
<dbReference type="InParanoid" id="A0A1D3D8M3"/>
<feature type="compositionally biased region" description="Basic and acidic residues" evidence="1">
    <location>
        <begin position="1"/>
        <end position="12"/>
    </location>
</feature>
<feature type="compositionally biased region" description="Low complexity" evidence="1">
    <location>
        <begin position="30"/>
        <end position="43"/>
    </location>
</feature>
<name>A0A1D3D8M3_9EIME</name>
<evidence type="ECO:0000313" key="2">
    <source>
        <dbReference type="EMBL" id="OEH79792.1"/>
    </source>
</evidence>
<feature type="region of interest" description="Disordered" evidence="1">
    <location>
        <begin position="135"/>
        <end position="171"/>
    </location>
</feature>
<feature type="region of interest" description="Disordered" evidence="1">
    <location>
        <begin position="236"/>
        <end position="272"/>
    </location>
</feature>
<sequence length="659" mass="72472">MQKEEQRNEQQARHISGLSMPTAVGNAAESSRFARPASSNSSSKESRNAGNENSDSSALETGQSDTETAAIAETAVSSAPASDHHGRLQISSLPQGFLRDSNRLFPQQQQFWRCERQSHDSIRVFSTLASSYNEQDEDLQACPPTAKEPYSHGDSARPRSSAAGTHAAERAYAHRGSKGRLVMSAACIPEDFLVESPRGTLPRASTDTEGLSESLGNLKVGIDSMAEFAALAAAPSRTADSSGELAEGSFADSSEGRNKTTPETSEALGTLEASREVPSSLIHISDPLDAAADTAVIAPAQREPAFVANPRAISKKSFQKLVTKQFAYKSLPISAIRIGRAFNGYMLEDPTGELDLARLPFIHGSVNVAPLERKPSLHRSLWASRYLVLHQGQLFWFGSRRDYLSLGLDGCLGSLSLIINTIQMELDAKYNTRFTLYVGEWFSMVIDTAITNQDRGAWVVHILACQNTVSPVPNVVIMCPSIEPLRLCIAFCSAFRLPFLLVSDLHCSMRPPQHCPPYILSEVALRVFDLSDTSKSPSEQRACMTAPFRVRWWGAGTRARCISRPIMARFPQEGCLVEGLCRLRWEATCVCLLPAAYVRATKGERIRKCYPQVDWQSLQTRCRLVTAQEDLKGDFTLEAFSRVKYVRTSFLGAPQWLEI</sequence>